<feature type="region of interest" description="Disordered" evidence="2">
    <location>
        <begin position="821"/>
        <end position="840"/>
    </location>
</feature>
<dbReference type="InterPro" id="IPR055194">
    <property type="entry name" value="UBR1-like_WH"/>
</dbReference>
<keyword evidence="5" id="KW-1185">Reference proteome</keyword>
<evidence type="ECO:0000313" key="5">
    <source>
        <dbReference type="Proteomes" id="UP000005237"/>
    </source>
</evidence>
<reference evidence="5" key="1">
    <citation type="submission" date="2010-08" db="EMBL/GenBank/DDBJ databases">
        <authorList>
            <consortium name="Caenorhabditis japonica Sequencing Consortium"/>
            <person name="Wilson R.K."/>
        </authorList>
    </citation>
    <scope>NUCLEOTIDE SEQUENCE [LARGE SCALE GENOMIC DNA]</scope>
    <source>
        <strain evidence="5">DF5081</strain>
    </source>
</reference>
<comment type="pathway">
    <text evidence="1">Protein modification; protein ubiquitination.</text>
</comment>
<dbReference type="EnsemblMetazoa" id="CJA15393.1">
    <property type="protein sequence ID" value="CJA15393.1"/>
    <property type="gene ID" value="WBGene00134597"/>
</dbReference>
<proteinExistence type="inferred from homology"/>
<comment type="similarity">
    <text evidence="1">Belongs to the E3 ubiquitin-protein ligase UBR1-like family.</text>
</comment>
<comment type="function">
    <text evidence="1">Ubiquitin ligase protein which is a component of the N-end rule pathway. Recognizes and binds to proteins bearing specific N-terminal residues that are destabilizing according to the N-end rule, leading to their ubiquitination and subsequent degradation.</text>
</comment>
<dbReference type="CDD" id="cd16482">
    <property type="entry name" value="RING-H2_UBR1-like"/>
    <property type="match status" value="1"/>
</dbReference>
<dbReference type="AlphaFoldDB" id="A0A8R1I2W7"/>
<dbReference type="PANTHER" id="PTHR21497">
    <property type="entry name" value="UBIQUITIN LIGASE E3 ALPHA-RELATED"/>
    <property type="match status" value="1"/>
</dbReference>
<dbReference type="Pfam" id="PF22960">
    <property type="entry name" value="WHD_UBR1"/>
    <property type="match status" value="1"/>
</dbReference>
<reference evidence="4" key="2">
    <citation type="submission" date="2022-06" db="UniProtKB">
        <authorList>
            <consortium name="EnsemblMetazoa"/>
        </authorList>
    </citation>
    <scope>IDENTIFICATION</scope>
    <source>
        <strain evidence="4">DF5081</strain>
    </source>
</reference>
<keyword evidence="1" id="KW-0808">Transferase</keyword>
<name>A0A8R1I2W7_CAEJA</name>
<dbReference type="GO" id="GO:0016567">
    <property type="term" value="P:protein ubiquitination"/>
    <property type="evidence" value="ECO:0007669"/>
    <property type="project" value="UniProtKB-UniRule"/>
</dbReference>
<keyword evidence="1" id="KW-0833">Ubl conjugation pathway</keyword>
<dbReference type="InterPro" id="IPR039164">
    <property type="entry name" value="UBR1-like"/>
</dbReference>
<protein>
    <recommendedName>
        <fullName evidence="1">E3 ubiquitin-protein ligase</fullName>
        <ecNumber evidence="1">2.3.2.27</ecNumber>
    </recommendedName>
</protein>
<organism evidence="4 5">
    <name type="scientific">Caenorhabditis japonica</name>
    <dbReference type="NCBI Taxonomy" id="281687"/>
    <lineage>
        <taxon>Eukaryota</taxon>
        <taxon>Metazoa</taxon>
        <taxon>Ecdysozoa</taxon>
        <taxon>Nematoda</taxon>
        <taxon>Chromadorea</taxon>
        <taxon>Rhabditida</taxon>
        <taxon>Rhabditina</taxon>
        <taxon>Rhabditomorpha</taxon>
        <taxon>Rhabditoidea</taxon>
        <taxon>Rhabditidae</taxon>
        <taxon>Peloderinae</taxon>
        <taxon>Caenorhabditis</taxon>
    </lineage>
</organism>
<evidence type="ECO:0000313" key="4">
    <source>
        <dbReference type="EnsemblMetazoa" id="CJA15393.1"/>
    </source>
</evidence>
<comment type="catalytic activity">
    <reaction evidence="1">
        <text>S-ubiquitinyl-[E2 ubiquitin-conjugating enzyme]-L-cysteine + [acceptor protein]-L-lysine = [E2 ubiquitin-conjugating enzyme]-L-cysteine + N(6)-ubiquitinyl-[acceptor protein]-L-lysine.</text>
        <dbReference type="EC" id="2.3.2.27"/>
    </reaction>
</comment>
<feature type="domain" description="E3 ubiquitin-protein ligase UBR1-like winged-helix" evidence="3">
    <location>
        <begin position="562"/>
        <end position="657"/>
    </location>
</feature>
<keyword evidence="1" id="KW-0862">Zinc</keyword>
<dbReference type="GO" id="GO:0005737">
    <property type="term" value="C:cytoplasm"/>
    <property type="evidence" value="ECO:0007669"/>
    <property type="project" value="TreeGrafter"/>
</dbReference>
<dbReference type="GO" id="GO:0000151">
    <property type="term" value="C:ubiquitin ligase complex"/>
    <property type="evidence" value="ECO:0007669"/>
    <property type="project" value="TreeGrafter"/>
</dbReference>
<dbReference type="GO" id="GO:0061630">
    <property type="term" value="F:ubiquitin protein ligase activity"/>
    <property type="evidence" value="ECO:0007669"/>
    <property type="project" value="UniProtKB-UniRule"/>
</dbReference>
<dbReference type="PANTHER" id="PTHR21497:SF24">
    <property type="entry name" value="E3 UBIQUITIN-PROTEIN LIGASE UBR1"/>
    <property type="match status" value="1"/>
</dbReference>
<evidence type="ECO:0000256" key="2">
    <source>
        <dbReference type="SAM" id="MobiDB-lite"/>
    </source>
</evidence>
<evidence type="ECO:0000259" key="3">
    <source>
        <dbReference type="Pfam" id="PF22960"/>
    </source>
</evidence>
<sequence>MDVPKTHQFSAPLREIVGEKLLSSQFELSKDYFTAPTPAVPPVANIVQNFRDQGIAAFLNEELGIDAFDMGEEDGEEIEDDLMIADEMEAFIDDELKEMNVPKRESSTYTILENILLQDTSMWKAGRCILHQLLMRTVFMIYDQKVRFAKTFILHYNEIYEDFIKDDHEMDVSVVGLSVQFMTVPGLARRLVAEDDAFSVISKAMRRQTEQYLKKQTSDDRSAIARFDFASRSFPGDLRRSLHITRDMAYILNAVPTESDWSPQLVESFTKGFGEFLNFVQHLQGMDEVKRQATEHQVWESEWETAFNILLRLKDAISLVISWAETNEEVHNRMLLMCLELMEKMPTHYTPNEDGEYRMKVKIEDQEATISHFDVLRSATSIHQPIGRIIAGLFASEKNIDFLKNSQEPGNALQEQIKAVIKSNDETNLYELNLRVLVLCAQSNASLWRRNGFSLINQIHNYFSPLCRNEMFDRDVLMMQVGAAMTPHSKFLIHLLHRFRIHHWASSDFEEQKASSAQAKPESEDLSKTMVIIAEEFLQCLILIVSERYTYGVGKTQPIDGMKREVVHILCTGSQTFSHIQQKMSHDINSKRVSLHDAVNQVADFRKPLATSAGQFHCKESALAMYSPFFMHYSKSDQSAAEQNQAKVRAKLDKSVRACAPPVLPDFTPFFENIPSLLKSPVLIHVLRLTIDRTTRRSRYSSDRVFHKALYLIGIALNEEEKDPSFGFTALAEKYVGLLAPLEALIGKQEASICPILLEVTVEKYKKLMAGPKEPEPSKVQQPVQSAEELKAKRAARAAEMRQKAMAKMSNMQSKFMKKIEDEEKKEDPSAGQKDAKGSNTDADFDSKLFFDEDIVKQVGHDFPVCIGANKWSVEVVKPRRLTCILCQEDEIIAPQQGKPMVCAAFIQQSQLFTHKNKTGELMTASSGTISTRDLLTAPATLQYGVDVSTCSHSMHYECYRSLSETYRTRDSLRARQVNQHTHKMVDSESGEYQCPLCKRLSNAAIPILPAHQLTQQIQG</sequence>
<keyword evidence="1" id="KW-0479">Metal-binding</keyword>
<evidence type="ECO:0000256" key="1">
    <source>
        <dbReference type="RuleBase" id="RU366018"/>
    </source>
</evidence>
<dbReference type="GO" id="GO:0008270">
    <property type="term" value="F:zinc ion binding"/>
    <property type="evidence" value="ECO:0007669"/>
    <property type="project" value="UniProtKB-UniRule"/>
</dbReference>
<dbReference type="EC" id="2.3.2.27" evidence="1"/>
<keyword evidence="1" id="KW-0863">Zinc-finger</keyword>
<dbReference type="Proteomes" id="UP000005237">
    <property type="component" value="Unassembled WGS sequence"/>
</dbReference>
<dbReference type="GO" id="GO:0071596">
    <property type="term" value="P:ubiquitin-dependent protein catabolic process via the N-end rule pathway"/>
    <property type="evidence" value="ECO:0007669"/>
    <property type="project" value="UniProtKB-UniRule"/>
</dbReference>
<feature type="region of interest" description="Disordered" evidence="2">
    <location>
        <begin position="771"/>
        <end position="795"/>
    </location>
</feature>
<accession>A0A8R1I2W7</accession>
<feature type="compositionally biased region" description="Basic and acidic residues" evidence="2">
    <location>
        <begin position="821"/>
        <end position="837"/>
    </location>
</feature>